<reference evidence="2 3" key="1">
    <citation type="journal article" date="2014" name="Genome Announc.">
        <title>Genome Sequence and Methylome of Soil Bacterium Gemmatirosa kalamazoonensis KBS708T, a Member of the Rarely Cultivated Gemmatimonadetes Phylum.</title>
        <authorList>
            <person name="Debruyn J.M."/>
            <person name="Radosevich M."/>
            <person name="Wommack K.E."/>
            <person name="Polson S.W."/>
            <person name="Hauser L.J."/>
            <person name="Fawaz M.N."/>
            <person name="Korlach J."/>
            <person name="Tsai Y.C."/>
        </authorList>
    </citation>
    <scope>NUCLEOTIDE SEQUENCE [LARGE SCALE GENOMIC DNA]</scope>
    <source>
        <strain evidence="2 3">KBS708</strain>
    </source>
</reference>
<sequence>MRLSRLLPLPVLLAIAVVPPAILGAQSSRSSRSGGAKKSASNASNASSTAVVQASAQSAVAAASVTTPTTPTTPTATAPTASIPTATTGTASATSAPTTVGTTTGGVIATIPTTIVTPGAVALTRTWDACGGPTATTLMCASIQVEVIGTSTVVRVRNVSGDPSLAHDGTASAGSWVLTTVGFDGIAAAAGTFTRTTGATTGSWWQPSATSVAPASWQRFDDRQNGGGVDVDFGVDNGRGISGGIASSCARIGTLPGGSNRLWMTPVDGCDGYAITDRAANDGWFETSFTTVETWDPRGDDVAVFFKGRNGPGGASYECLVGGTASRGDCEQLALVADGPPPGAVVPEPRTLVLVATGLGGVLIPGVRRRILGRLRPPT</sequence>
<evidence type="ECO:0000313" key="2">
    <source>
        <dbReference type="EMBL" id="AHG88291.1"/>
    </source>
</evidence>
<dbReference type="RefSeq" id="WP_148306140.1">
    <property type="nucleotide sequence ID" value="NZ_CP007128.1"/>
</dbReference>
<dbReference type="AlphaFoldDB" id="W0RBY5"/>
<organism evidence="2 3">
    <name type="scientific">Gemmatirosa kalamazoonensis</name>
    <dbReference type="NCBI Taxonomy" id="861299"/>
    <lineage>
        <taxon>Bacteria</taxon>
        <taxon>Pseudomonadati</taxon>
        <taxon>Gemmatimonadota</taxon>
        <taxon>Gemmatimonadia</taxon>
        <taxon>Gemmatimonadales</taxon>
        <taxon>Gemmatimonadaceae</taxon>
        <taxon>Gemmatirosa</taxon>
    </lineage>
</organism>
<evidence type="ECO:0000256" key="1">
    <source>
        <dbReference type="SAM" id="MobiDB-lite"/>
    </source>
</evidence>
<dbReference type="EMBL" id="CP007128">
    <property type="protein sequence ID" value="AHG88291.1"/>
    <property type="molecule type" value="Genomic_DNA"/>
</dbReference>
<dbReference type="Proteomes" id="UP000019151">
    <property type="component" value="Chromosome"/>
</dbReference>
<feature type="region of interest" description="Disordered" evidence="1">
    <location>
        <begin position="64"/>
        <end position="99"/>
    </location>
</feature>
<dbReference type="InParanoid" id="W0RBY5"/>
<accession>W0RBY5</accession>
<proteinExistence type="predicted"/>
<dbReference type="KEGG" id="gba:J421_0754"/>
<name>W0RBY5_9BACT</name>
<keyword evidence="3" id="KW-1185">Reference proteome</keyword>
<dbReference type="HOGENOM" id="CLU_729116_0_0_0"/>
<gene>
    <name evidence="2" type="ORF">J421_0754</name>
</gene>
<protein>
    <submittedName>
        <fullName evidence="2">Uncharacterized protein</fullName>
    </submittedName>
</protein>
<evidence type="ECO:0000313" key="3">
    <source>
        <dbReference type="Proteomes" id="UP000019151"/>
    </source>
</evidence>
<feature type="region of interest" description="Disordered" evidence="1">
    <location>
        <begin position="26"/>
        <end position="45"/>
    </location>
</feature>
<dbReference type="STRING" id="861299.J421_0754"/>